<evidence type="ECO:0000256" key="2">
    <source>
        <dbReference type="ARBA" id="ARBA00009677"/>
    </source>
</evidence>
<dbReference type="Pfam" id="PF22692">
    <property type="entry name" value="LlgE_F_G_D1"/>
    <property type="match status" value="1"/>
</dbReference>
<accession>A0AAE7B737</accession>
<dbReference type="GO" id="GO:0071978">
    <property type="term" value="P:bacterial-type flagellum-dependent swarming motility"/>
    <property type="evidence" value="ECO:0007669"/>
    <property type="project" value="TreeGrafter"/>
</dbReference>
<evidence type="ECO:0000256" key="1">
    <source>
        <dbReference type="ARBA" id="ARBA00004117"/>
    </source>
</evidence>
<dbReference type="RefSeq" id="WP_129096054.1">
    <property type="nucleotide sequence ID" value="NZ_CBCSAE010000007.1"/>
</dbReference>
<dbReference type="PANTHER" id="PTHR30435:SF1">
    <property type="entry name" value="FLAGELLAR HOOK PROTEIN FLGE"/>
    <property type="match status" value="1"/>
</dbReference>
<keyword evidence="3 4" id="KW-0975">Bacterial flagellum</keyword>
<gene>
    <name evidence="8" type="primary">flgE2</name>
    <name evidence="8" type="ORF">AAQM_2105</name>
</gene>
<dbReference type="KEGG" id="aaqi:AAQM_2105"/>
<evidence type="ECO:0000313" key="8">
    <source>
        <dbReference type="EMBL" id="QKE26817.1"/>
    </source>
</evidence>
<dbReference type="NCBIfam" id="TIGR03506">
    <property type="entry name" value="FlgEFG_subfam"/>
    <property type="match status" value="2"/>
</dbReference>
<feature type="domain" description="Flagellar hook protein FlgE/F/G-like D1" evidence="7">
    <location>
        <begin position="78"/>
        <end position="135"/>
    </location>
</feature>
<dbReference type="EMBL" id="CP030944">
    <property type="protein sequence ID" value="QKE26817.1"/>
    <property type="molecule type" value="Genomic_DNA"/>
</dbReference>
<dbReference type="InterPro" id="IPR001444">
    <property type="entry name" value="Flag_bb_rod_N"/>
</dbReference>
<dbReference type="AlphaFoldDB" id="A0AAE7B737"/>
<evidence type="ECO:0000259" key="7">
    <source>
        <dbReference type="Pfam" id="PF22692"/>
    </source>
</evidence>
<sequence length="703" mass="75391">MIGALWTGISGLSSQQQALDNESNNIANVNTIGYKASRISFADQMYQDRIGKGSKILDAEKLYTQGNLKLTGVNYDMALSGDGFFTVVNTRNSGASETLYTRAGNFRMGDNGTLQDAAGNEVQGWMMSPIDSQNDVTSTNPNVSVFNTNYNKLLGTKIIRHGTYVETITAKATDYTTTAKSDATSIFSGDGSKTKSSKISDVEEAIKDYTFWLQKLKDEPDASSATSISQISQINFKSGDESIISKDGDQIYVYIDGNKYSQKYLLTSSSQGFREDLWNSLGAAGQALEPAENGLVDPATLVPAPSPTTPAYDAAIAAYDKAASKIATYKALADMVSQIPGLVATMAVDSTKNDTFNTTTTYNDSTNSADMLKGIIQIRSLIPGKEFTISEVAEESSGTVIQGNFQTTSFAERGSGIAALETSRDALSKLITGKQQDVYTPTDLKLGTATDFNYGITIYDKEIAKVIPVPNTGAPDYNSAPINITPVASVDDLVTGINSNAELSKYVEARNVNGNLVINTLDSNYDVEFTGSMKYDNAGTLTPLDVNANYSGRKGAGAEFIEIINKVDQTASKGSLQLRLDTLGISDSAFGEFSVDNTGLITMKQDGAEFAIGQVAIAVFNNNRGLNPMGDNLLGKTNESGDPIYNLNNNKTAKVEAKTLELSTADLSESLVNLMVFQRAFEANAKSITTSDELLNTLINLKR</sequence>
<keyword evidence="8" id="KW-0966">Cell projection</keyword>
<dbReference type="GO" id="GO:0005829">
    <property type="term" value="C:cytosol"/>
    <property type="evidence" value="ECO:0007669"/>
    <property type="project" value="TreeGrafter"/>
</dbReference>
<dbReference type="InterPro" id="IPR020013">
    <property type="entry name" value="Flagellar_FlgE/F/G"/>
</dbReference>
<keyword evidence="8" id="KW-0969">Cilium</keyword>
<dbReference type="InterPro" id="IPR010930">
    <property type="entry name" value="Flg_bb/hook_C_dom"/>
</dbReference>
<name>A0AAE7B737_9BACT</name>
<evidence type="ECO:0000259" key="6">
    <source>
        <dbReference type="Pfam" id="PF06429"/>
    </source>
</evidence>
<evidence type="ECO:0000256" key="4">
    <source>
        <dbReference type="RuleBase" id="RU362116"/>
    </source>
</evidence>
<organism evidence="8 9">
    <name type="scientific">Arcobacter aquimarinus</name>
    <dbReference type="NCBI Taxonomy" id="1315211"/>
    <lineage>
        <taxon>Bacteria</taxon>
        <taxon>Pseudomonadati</taxon>
        <taxon>Campylobacterota</taxon>
        <taxon>Epsilonproteobacteria</taxon>
        <taxon>Campylobacterales</taxon>
        <taxon>Arcobacteraceae</taxon>
        <taxon>Arcobacter</taxon>
    </lineage>
</organism>
<dbReference type="GO" id="GO:0009424">
    <property type="term" value="C:bacterial-type flagellum hook"/>
    <property type="evidence" value="ECO:0007669"/>
    <property type="project" value="TreeGrafter"/>
</dbReference>
<feature type="domain" description="Flagellar basal-body/hook protein C-terminal" evidence="6">
    <location>
        <begin position="659"/>
        <end position="701"/>
    </location>
</feature>
<dbReference type="SUPFAM" id="SSF117143">
    <property type="entry name" value="Flagellar hook protein flgE"/>
    <property type="match status" value="1"/>
</dbReference>
<proteinExistence type="inferred from homology"/>
<comment type="similarity">
    <text evidence="2 4">Belongs to the flagella basal body rod proteins family.</text>
</comment>
<protein>
    <recommendedName>
        <fullName evidence="4">Flagellar hook protein FlgE</fullName>
    </recommendedName>
</protein>
<comment type="function">
    <text evidence="4">A flexible structure which links the flagellar filament to the drive apparatus in the basal body.</text>
</comment>
<dbReference type="InterPro" id="IPR037925">
    <property type="entry name" value="FlgE/F/G-like"/>
</dbReference>
<comment type="subcellular location">
    <subcellularLocation>
        <location evidence="1 4">Bacterial flagellum basal body</location>
    </subcellularLocation>
</comment>
<dbReference type="GO" id="GO:0009425">
    <property type="term" value="C:bacterial-type flagellum basal body"/>
    <property type="evidence" value="ECO:0007669"/>
    <property type="project" value="UniProtKB-SubCell"/>
</dbReference>
<keyword evidence="8" id="KW-0282">Flagellum</keyword>
<dbReference type="Pfam" id="PF06429">
    <property type="entry name" value="Flg_bbr_C"/>
    <property type="match status" value="1"/>
</dbReference>
<dbReference type="Pfam" id="PF00460">
    <property type="entry name" value="Flg_bb_rod"/>
    <property type="match status" value="1"/>
</dbReference>
<dbReference type="PANTHER" id="PTHR30435">
    <property type="entry name" value="FLAGELLAR PROTEIN"/>
    <property type="match status" value="1"/>
</dbReference>
<keyword evidence="9" id="KW-1185">Reference proteome</keyword>
<reference evidence="8 9" key="1">
    <citation type="submission" date="2018-07" db="EMBL/GenBank/DDBJ databases">
        <title>Identification of phenol metabolism pathways in Arcobacter.</title>
        <authorList>
            <person name="Miller W.G."/>
            <person name="Yee E."/>
            <person name="Bono J.L."/>
        </authorList>
    </citation>
    <scope>NUCLEOTIDE SEQUENCE [LARGE SCALE GENOMIC DNA]</scope>
    <source>
        <strain evidence="8 9">W63</strain>
    </source>
</reference>
<evidence type="ECO:0000256" key="3">
    <source>
        <dbReference type="ARBA" id="ARBA00023143"/>
    </source>
</evidence>
<dbReference type="InterPro" id="IPR053967">
    <property type="entry name" value="LlgE_F_G-like_D1"/>
</dbReference>
<feature type="domain" description="Flagellar basal body rod protein N-terminal" evidence="5">
    <location>
        <begin position="7"/>
        <end position="35"/>
    </location>
</feature>
<evidence type="ECO:0000259" key="5">
    <source>
        <dbReference type="Pfam" id="PF00460"/>
    </source>
</evidence>
<evidence type="ECO:0000313" key="9">
    <source>
        <dbReference type="Proteomes" id="UP000502065"/>
    </source>
</evidence>
<dbReference type="Proteomes" id="UP000502065">
    <property type="component" value="Chromosome"/>
</dbReference>